<dbReference type="EMBL" id="JAUHGG010000003">
    <property type="protein sequence ID" value="MDS1821544.1"/>
    <property type="molecule type" value="Genomic_DNA"/>
</dbReference>
<dbReference type="Proteomes" id="UP001253193">
    <property type="component" value="Unassembled WGS sequence"/>
</dbReference>
<dbReference type="RefSeq" id="WP_311020449.1">
    <property type="nucleotide sequence ID" value="NZ_JAUHGG010000003.1"/>
</dbReference>
<evidence type="ECO:0000313" key="2">
    <source>
        <dbReference type="Proteomes" id="UP001253193"/>
    </source>
</evidence>
<proteinExistence type="predicted"/>
<dbReference type="AlphaFoldDB" id="A0AAW8PZS5"/>
<reference evidence="1" key="1">
    <citation type="submission" date="2023-06" db="EMBL/GenBank/DDBJ databases">
        <title>Genomic Diversity of Vibrio spp. and Metagenomic Analysis of Pathogens in Florida Gulf Coastal Waters Following Hurricane Ian.</title>
        <authorList>
            <person name="Brumfield K.D."/>
        </authorList>
    </citation>
    <scope>NUCLEOTIDE SEQUENCE</scope>
    <source>
        <strain evidence="1">WBS2B-138</strain>
    </source>
</reference>
<sequence length="60" mass="6539">MKKDELRAYAELASKVSGDNIVNATAEEITALFACPSLLIKLLDKVDNIEAELECLVDNS</sequence>
<evidence type="ECO:0000313" key="1">
    <source>
        <dbReference type="EMBL" id="MDS1821544.1"/>
    </source>
</evidence>
<gene>
    <name evidence="1" type="ORF">QX249_12800</name>
</gene>
<accession>A0AAW8PZS5</accession>
<protein>
    <submittedName>
        <fullName evidence="1">Uncharacterized protein</fullName>
    </submittedName>
</protein>
<name>A0AAW8PZS5_VIBPH</name>
<organism evidence="1 2">
    <name type="scientific">Vibrio parahaemolyticus</name>
    <dbReference type="NCBI Taxonomy" id="670"/>
    <lineage>
        <taxon>Bacteria</taxon>
        <taxon>Pseudomonadati</taxon>
        <taxon>Pseudomonadota</taxon>
        <taxon>Gammaproteobacteria</taxon>
        <taxon>Vibrionales</taxon>
        <taxon>Vibrionaceae</taxon>
        <taxon>Vibrio</taxon>
    </lineage>
</organism>
<comment type="caution">
    <text evidence="1">The sequence shown here is derived from an EMBL/GenBank/DDBJ whole genome shotgun (WGS) entry which is preliminary data.</text>
</comment>